<reference evidence="9" key="1">
    <citation type="journal article" date="2018" name="Nat. Microbiol.">
        <title>Leveraging single-cell genomics to expand the fungal tree of life.</title>
        <authorList>
            <person name="Ahrendt S.R."/>
            <person name="Quandt C.A."/>
            <person name="Ciobanu D."/>
            <person name="Clum A."/>
            <person name="Salamov A."/>
            <person name="Andreopoulos B."/>
            <person name="Cheng J.F."/>
            <person name="Woyke T."/>
            <person name="Pelin A."/>
            <person name="Henrissat B."/>
            <person name="Reynolds N.K."/>
            <person name="Benny G.L."/>
            <person name="Smith M.E."/>
            <person name="James T.Y."/>
            <person name="Grigoriev I.V."/>
        </authorList>
    </citation>
    <scope>NUCLEOTIDE SEQUENCE [LARGE SCALE GENOMIC DNA]</scope>
    <source>
        <strain evidence="9">RSA 1356</strain>
    </source>
</reference>
<dbReference type="SMART" id="SM00271">
    <property type="entry name" value="DnaJ"/>
    <property type="match status" value="1"/>
</dbReference>
<dbReference type="AlphaFoldDB" id="A0A4P9XSA7"/>
<dbReference type="PANTHER" id="PTHR43908:SF3">
    <property type="entry name" value="AT29763P-RELATED"/>
    <property type="match status" value="1"/>
</dbReference>
<dbReference type="PANTHER" id="PTHR43908">
    <property type="entry name" value="AT29763P-RELATED"/>
    <property type="match status" value="1"/>
</dbReference>
<keyword evidence="4 6" id="KW-0472">Membrane</keyword>
<dbReference type="OrthoDB" id="1507364at2759"/>
<dbReference type="STRING" id="78915.A0A4P9XSA7"/>
<dbReference type="PRINTS" id="PR00625">
    <property type="entry name" value="JDOMAIN"/>
</dbReference>
<gene>
    <name evidence="8" type="ORF">THASP1DRAFT_15926</name>
</gene>
<dbReference type="FunFam" id="1.10.287.110:FF:000070">
    <property type="entry name" value="Endoplasmic reticulum protein, putative"/>
    <property type="match status" value="1"/>
</dbReference>
<dbReference type="SUPFAM" id="SSF46565">
    <property type="entry name" value="Chaperone J-domain"/>
    <property type="match status" value="1"/>
</dbReference>
<keyword evidence="3 6" id="KW-1133">Transmembrane helix</keyword>
<proteinExistence type="predicted"/>
<feature type="region of interest" description="Disordered" evidence="5">
    <location>
        <begin position="46"/>
        <end position="107"/>
    </location>
</feature>
<feature type="compositionally biased region" description="Polar residues" evidence="5">
    <location>
        <begin position="46"/>
        <end position="57"/>
    </location>
</feature>
<dbReference type="CDD" id="cd06257">
    <property type="entry name" value="DnaJ"/>
    <property type="match status" value="1"/>
</dbReference>
<dbReference type="Pfam" id="PF00226">
    <property type="entry name" value="DnaJ"/>
    <property type="match status" value="1"/>
</dbReference>
<evidence type="ECO:0000313" key="9">
    <source>
        <dbReference type="Proteomes" id="UP000271241"/>
    </source>
</evidence>
<dbReference type="Gene3D" id="1.10.287.110">
    <property type="entry name" value="DnaJ domain"/>
    <property type="match status" value="1"/>
</dbReference>
<feature type="compositionally biased region" description="Low complexity" evidence="5">
    <location>
        <begin position="58"/>
        <end position="72"/>
    </location>
</feature>
<name>A0A4P9XSA7_9FUNG</name>
<evidence type="ECO:0000259" key="7">
    <source>
        <dbReference type="PROSITE" id="PS50076"/>
    </source>
</evidence>
<evidence type="ECO:0000256" key="2">
    <source>
        <dbReference type="ARBA" id="ARBA00022692"/>
    </source>
</evidence>
<dbReference type="PROSITE" id="PS50076">
    <property type="entry name" value="DNAJ_2"/>
    <property type="match status" value="1"/>
</dbReference>
<organism evidence="8 9">
    <name type="scientific">Thamnocephalis sphaerospora</name>
    <dbReference type="NCBI Taxonomy" id="78915"/>
    <lineage>
        <taxon>Eukaryota</taxon>
        <taxon>Fungi</taxon>
        <taxon>Fungi incertae sedis</taxon>
        <taxon>Zoopagomycota</taxon>
        <taxon>Zoopagomycotina</taxon>
        <taxon>Zoopagomycetes</taxon>
        <taxon>Zoopagales</taxon>
        <taxon>Sigmoideomycetaceae</taxon>
        <taxon>Thamnocephalis</taxon>
    </lineage>
</organism>
<evidence type="ECO:0000256" key="1">
    <source>
        <dbReference type="ARBA" id="ARBA00004167"/>
    </source>
</evidence>
<dbReference type="EMBL" id="KZ992623">
    <property type="protein sequence ID" value="RKP08230.1"/>
    <property type="molecule type" value="Genomic_DNA"/>
</dbReference>
<dbReference type="GO" id="GO:0030544">
    <property type="term" value="F:Hsp70 protein binding"/>
    <property type="evidence" value="ECO:0007669"/>
    <property type="project" value="TreeGrafter"/>
</dbReference>
<keyword evidence="9" id="KW-1185">Reference proteome</keyword>
<evidence type="ECO:0000256" key="5">
    <source>
        <dbReference type="SAM" id="MobiDB-lite"/>
    </source>
</evidence>
<comment type="subcellular location">
    <subcellularLocation>
        <location evidence="1">Membrane</location>
        <topology evidence="1">Single-pass membrane protein</topology>
    </subcellularLocation>
</comment>
<feature type="domain" description="J" evidence="7">
    <location>
        <begin position="122"/>
        <end position="186"/>
    </location>
</feature>
<dbReference type="GO" id="GO:0005789">
    <property type="term" value="C:endoplasmic reticulum membrane"/>
    <property type="evidence" value="ECO:0007669"/>
    <property type="project" value="TreeGrafter"/>
</dbReference>
<dbReference type="Pfam" id="PF09320">
    <property type="entry name" value="DUF1977"/>
    <property type="match status" value="1"/>
</dbReference>
<protein>
    <recommendedName>
        <fullName evidence="7">J domain-containing protein</fullName>
    </recommendedName>
</protein>
<dbReference type="Proteomes" id="UP000271241">
    <property type="component" value="Unassembled WGS sequence"/>
</dbReference>
<dbReference type="GO" id="GO:0071218">
    <property type="term" value="P:cellular response to misfolded protein"/>
    <property type="evidence" value="ECO:0007669"/>
    <property type="project" value="TreeGrafter"/>
</dbReference>
<evidence type="ECO:0000256" key="3">
    <source>
        <dbReference type="ARBA" id="ARBA00022989"/>
    </source>
</evidence>
<evidence type="ECO:0000313" key="8">
    <source>
        <dbReference type="EMBL" id="RKP08230.1"/>
    </source>
</evidence>
<accession>A0A4P9XSA7</accession>
<evidence type="ECO:0000256" key="4">
    <source>
        <dbReference type="ARBA" id="ARBA00023136"/>
    </source>
</evidence>
<dbReference type="InterPro" id="IPR015399">
    <property type="entry name" value="DUF1977_DnaJ-like"/>
</dbReference>
<sequence length="400" mass="44572">MEMNKDEATRCLGIAQRRRDEGDLAGALRFARKSVSLFPTAEAESLMNSLAQETENGSAEPSATSSASETAPGPELRQRHTGGSSSAKTTSERRPEPSSHSSSYTEENMRAVKRVLACSKTDFYEILSIEKSATDIHVKKAYRKLALQLHPDKNSAPGADEAFKLVSKAFTVLSDEDKRAQFDRYGADPESRSASAAAGNFYQGGGAAFETEITPEQLFNMFFGGDLGGGRFDGGDAFRFGGQPRQFTQRHHQQRAQREEVGGNGLGYLVQLLPLLLLLIFTMTTTLFSGPSEPSYSFSPTYNHHNLQHTEAHQVAYYVNPRDLNAYVSGSRHRMQRFEQTVEADYVRHVQTRCRQERDMRRHEIRRARGWFGLGADEAALQRAENKPTPACDELNRFMG</sequence>
<dbReference type="InterPro" id="IPR051100">
    <property type="entry name" value="DnaJ_subfamily_B/C"/>
</dbReference>
<dbReference type="InterPro" id="IPR036869">
    <property type="entry name" value="J_dom_sf"/>
</dbReference>
<feature type="transmembrane region" description="Helical" evidence="6">
    <location>
        <begin position="265"/>
        <end position="288"/>
    </location>
</feature>
<dbReference type="InterPro" id="IPR001623">
    <property type="entry name" value="DnaJ_domain"/>
</dbReference>
<evidence type="ECO:0000256" key="6">
    <source>
        <dbReference type="SAM" id="Phobius"/>
    </source>
</evidence>
<keyword evidence="2 6" id="KW-0812">Transmembrane</keyword>